<dbReference type="InterPro" id="IPR022409">
    <property type="entry name" value="PKD/Chitinase_dom"/>
</dbReference>
<reference evidence="8" key="1">
    <citation type="submission" date="2016-10" db="EMBL/GenBank/DDBJ databases">
        <authorList>
            <person name="Varghese N."/>
            <person name="Submissions S."/>
        </authorList>
    </citation>
    <scope>NUCLEOTIDE SEQUENCE [LARGE SCALE GENOMIC DNA]</scope>
    <source>
        <strain evidence="8">DSM 19110</strain>
    </source>
</reference>
<dbReference type="GO" id="GO:0005886">
    <property type="term" value="C:plasma membrane"/>
    <property type="evidence" value="ECO:0007669"/>
    <property type="project" value="TreeGrafter"/>
</dbReference>
<dbReference type="PROSITE" id="PS50093">
    <property type="entry name" value="PKD"/>
    <property type="match status" value="3"/>
</dbReference>
<feature type="domain" description="PKD" evidence="6">
    <location>
        <begin position="1831"/>
        <end position="1893"/>
    </location>
</feature>
<accession>A0A1H0F9R5</accession>
<dbReference type="PANTHER" id="PTHR46730">
    <property type="entry name" value="POLYCYSTIN-1"/>
    <property type="match status" value="1"/>
</dbReference>
<evidence type="ECO:0000259" key="6">
    <source>
        <dbReference type="PROSITE" id="PS50093"/>
    </source>
</evidence>
<dbReference type="GO" id="GO:0005261">
    <property type="term" value="F:monoatomic cation channel activity"/>
    <property type="evidence" value="ECO:0007669"/>
    <property type="project" value="TreeGrafter"/>
</dbReference>
<evidence type="ECO:0000313" key="7">
    <source>
        <dbReference type="EMBL" id="SDN91457.1"/>
    </source>
</evidence>
<dbReference type="EMBL" id="FNGY01000010">
    <property type="protein sequence ID" value="SDN91457.1"/>
    <property type="molecule type" value="Genomic_DNA"/>
</dbReference>
<dbReference type="RefSeq" id="WP_074611643.1">
    <property type="nucleotide sequence ID" value="NZ_FNGY01000010.1"/>
</dbReference>
<evidence type="ECO:0000313" key="8">
    <source>
        <dbReference type="Proteomes" id="UP000183200"/>
    </source>
</evidence>
<dbReference type="PANTHER" id="PTHR46730:SF4">
    <property type="entry name" value="POLYCYSTIC KIDNEY DISEASE PROTEIN 1-LIKE 1"/>
    <property type="match status" value="1"/>
</dbReference>
<keyword evidence="8" id="KW-1185">Reference proteome</keyword>
<proteinExistence type="predicted"/>
<dbReference type="SMART" id="SM00089">
    <property type="entry name" value="PKD"/>
    <property type="match status" value="5"/>
</dbReference>
<dbReference type="InterPro" id="IPR013783">
    <property type="entry name" value="Ig-like_fold"/>
</dbReference>
<dbReference type="InterPro" id="IPR035986">
    <property type="entry name" value="PKD_dom_sf"/>
</dbReference>
<feature type="domain" description="PKD" evidence="6">
    <location>
        <begin position="1761"/>
        <end position="1784"/>
    </location>
</feature>
<keyword evidence="5" id="KW-0472">Membrane</keyword>
<evidence type="ECO:0000256" key="3">
    <source>
        <dbReference type="ARBA" id="ARBA00022737"/>
    </source>
</evidence>
<sequence>MVKRFAFLTIIVFFCQLTGAFSQIILTVADPGPYTPGSGITAMLELQDGSCLKPGNVFELYLSDASGSFSGNNRIGTYNGFYATFVNGIIPSTAPPGASYRLQVKSTNPAFVSNPSLPFEIKAGTKVSAAVGSSPELPTAGPGATKEAFGRCPGIANVVFDFTNASTTSSVVTASIKNELSKLNVANLAFTPESPIQSFTAPLGHYTLIVKASLNGTVSTKAYMLINNTTNNSFGTTGGSIVCLPGGYLQFPVDLSQNGIKNNYPGTTYQIDWGDSEGRPEVYTLCDLQLGYVRHEYLLPSCGRPVYNTGTGPRYNVFGINIAAVSPFCGITGGELSTYVKVVKKPENSFNYPATGCTGSTINFLNTSMLGESEANNPICADNDVKYNWYVDDVKKAANLPRSAIFQYLFAAPGIYSIKLESVTSGQCNGESVTHQICIQNPPKPDFDFNGIPNTHCAPFEIQAHDKSILDNSCGPNHTYNWVVTKSNRNANTSEVTFTNGIPQPTFKFLKQGTYEITLKISSAACGEVSTTPPQRIIIIDSAPTITLAATVDLCKPDLYKYDDQISGPTKVLFSGTELDVADTYTWAVTAADGTALTNADFSFENSTNVNSKFPAILFKQYRSYKVTVTHKNSCGSVSKEQLITFYPSPIVKITADKNPICYDASVNLSGVVTNGNYRASRWVGAGTFSNQTDNLNTNYIPTQQERDLHKATIKLIVSTNLTGLCAEVEDVIEIGIFPNNTGTNTVQQICSGNPLSYDPAAGTSLPGSSFSWTAKNIDLNAGSSFSPAGSGKILDVILNSSSTANAVVVYEITPSLNGCAGIPFSFTVTVYPKPSATAALSKPAICSGERSGITLTPSFPGIKYTWTSTSTNGVTGNHDQPTPTAITAINETLVNTGDLAGTVTYKIIPISATGCPGEEITVTITVDPAITIATAGMNVSICDALTYTLDGNHPKSTETGAWLLTSGQTDLTFSNLHSPNAVVSGLVAGETYTFSWTISGTGTCSPSVANVGITVNPPTIAGTLAGDRTTVCYGLNTGQITLTGHIGAVQRWESSTDGSNWLIIDNTTPVLNFSNLTVNTQYRAVLKNGACDEKITDAIPITIIPAISIATAGPDQQLCNVPIFQLSGNAPNTSNGESGKWTMIQGDPNALITDPANPQSTVTAVTPGTYKFRWTITGSAICDPTADELNISNLPPIVNTIGNPNTVVCYGQAINISNIVLSGGDNAYTFTWENSRNGTDWSIIPDQRSADLNFSLQETLSFRRIVRSGACMEPSNVIRIIALPSITNNTITAAQTICSGLTPAKLEGTFPQGADGSNYLYQWQSSIDGSTWTDLPGAKFQDYQPDPLSITTFFRRVVGSIECSGALQHPSSPVTITVKPNAKAVFSFSADKGCIPFNIDAQNIKALPFPQGNDTYTWYADGLKIGEGLSFPGYTISNSYQSVVIKLVTSSSQNCLPDEFSHTFSTQQNVTAAYTQSATEGCGPLLINFVNTSTSLTNATFKWDFGNGTTSTQTLAPPVTFLPDPSGDDISYTVTLTAITSCGENTFTSTILIKAKPKAVFSPDKVTGCSPMKVTFSNTSPGATNMFYYDFGDGSPIFTTRDKSPVEHIYNTLITQDFTVKMIAENECGTNEQSFVIRVAPNTITPELVVNANEKEGCAPFTVNFYNNSKGANLFKYDFGDGATLLTRTAPEMVRHTFERSGIYTVTLTASNGCSVVNTSETITVLEQPLTAFSANNTTGCPGMEVKFINTSTGAVSQLWDFGDGTSSNEFEPSHVYSGQGPFYTVTLTTTNGLGCTHRLIQNNFIHIVSPPIAQFSVKPGIQISIPNYTFNFIDESSNTPDQWSWDFGDHTSSALKNPSHTYLDTGLYKVTLRVSNQQGCFTETNKSVRITGVPGYLFLPNSFIPGSETNELRLFSAKGSGIRSWQFSVYDKWGEKMWETSLLEEGRPVEGWDGTFKGQPMPQGVYYWKVEVQMINGSEWKGMTYGAAAPKRTGPIHLIR</sequence>
<gene>
    <name evidence="7" type="ORF">SAMN05421820_110116</name>
</gene>
<keyword evidence="2" id="KW-0812">Transmembrane</keyword>
<organism evidence="7 8">
    <name type="scientific">Pedobacter steynii</name>
    <dbReference type="NCBI Taxonomy" id="430522"/>
    <lineage>
        <taxon>Bacteria</taxon>
        <taxon>Pseudomonadati</taxon>
        <taxon>Bacteroidota</taxon>
        <taxon>Sphingobacteriia</taxon>
        <taxon>Sphingobacteriales</taxon>
        <taxon>Sphingobacteriaceae</taxon>
        <taxon>Pedobacter</taxon>
    </lineage>
</organism>
<dbReference type="Gene3D" id="2.60.40.10">
    <property type="entry name" value="Immunoglobulins"/>
    <property type="match status" value="8"/>
</dbReference>
<dbReference type="OrthoDB" id="7794186at2"/>
<keyword evidence="3" id="KW-0677">Repeat</keyword>
<name>A0A1H0F9R5_9SPHI</name>
<protein>
    <submittedName>
        <fullName evidence="7">PKD repeat-containing protein</fullName>
    </submittedName>
</protein>
<dbReference type="InterPro" id="IPR045828">
    <property type="entry name" value="PKD_Bacteroidetes"/>
</dbReference>
<dbReference type="GO" id="GO:0006816">
    <property type="term" value="P:calcium ion transport"/>
    <property type="evidence" value="ECO:0007669"/>
    <property type="project" value="TreeGrafter"/>
</dbReference>
<evidence type="ECO:0000256" key="2">
    <source>
        <dbReference type="ARBA" id="ARBA00022692"/>
    </source>
</evidence>
<dbReference type="CDD" id="cd00146">
    <property type="entry name" value="PKD"/>
    <property type="match status" value="3"/>
</dbReference>
<dbReference type="Proteomes" id="UP000183200">
    <property type="component" value="Unassembled WGS sequence"/>
</dbReference>
<evidence type="ECO:0000256" key="5">
    <source>
        <dbReference type="ARBA" id="ARBA00023136"/>
    </source>
</evidence>
<evidence type="ECO:0000256" key="4">
    <source>
        <dbReference type="ARBA" id="ARBA00022989"/>
    </source>
</evidence>
<feature type="domain" description="PKD" evidence="6">
    <location>
        <begin position="1676"/>
        <end position="1726"/>
    </location>
</feature>
<comment type="subcellular location">
    <subcellularLocation>
        <location evidence="1">Membrane</location>
        <topology evidence="1">Multi-pass membrane protein</topology>
    </subcellularLocation>
</comment>
<dbReference type="SUPFAM" id="SSF49299">
    <property type="entry name" value="PKD domain"/>
    <property type="match status" value="5"/>
</dbReference>
<dbReference type="Pfam" id="PF18911">
    <property type="entry name" value="PKD_4"/>
    <property type="match status" value="3"/>
</dbReference>
<dbReference type="Pfam" id="PF19406">
    <property type="entry name" value="PKD_5"/>
    <property type="match status" value="2"/>
</dbReference>
<dbReference type="InterPro" id="IPR000601">
    <property type="entry name" value="PKD_dom"/>
</dbReference>
<keyword evidence="4" id="KW-1133">Transmembrane helix</keyword>
<evidence type="ECO:0000256" key="1">
    <source>
        <dbReference type="ARBA" id="ARBA00004141"/>
    </source>
</evidence>